<evidence type="ECO:0000313" key="2">
    <source>
        <dbReference type="EMBL" id="KNG84822.1"/>
    </source>
</evidence>
<dbReference type="EMBL" id="JNOM01000187">
    <property type="protein sequence ID" value="KNG84822.1"/>
    <property type="molecule type" value="Genomic_DNA"/>
</dbReference>
<proteinExistence type="predicted"/>
<feature type="region of interest" description="Disordered" evidence="1">
    <location>
        <begin position="1"/>
        <end position="51"/>
    </location>
</feature>
<accession>A0A0L1IZ90</accession>
<organism evidence="2 3">
    <name type="scientific">Aspergillus nomiae NRRL (strain ATCC 15546 / NRRL 13137 / CBS 260.88 / M93)</name>
    <dbReference type="NCBI Taxonomy" id="1509407"/>
    <lineage>
        <taxon>Eukaryota</taxon>
        <taxon>Fungi</taxon>
        <taxon>Dikarya</taxon>
        <taxon>Ascomycota</taxon>
        <taxon>Pezizomycotina</taxon>
        <taxon>Eurotiomycetes</taxon>
        <taxon>Eurotiomycetidae</taxon>
        <taxon>Eurotiales</taxon>
        <taxon>Aspergillaceae</taxon>
        <taxon>Aspergillus</taxon>
        <taxon>Aspergillus subgen. Circumdati</taxon>
    </lineage>
</organism>
<comment type="caution">
    <text evidence="2">The sequence shown here is derived from an EMBL/GenBank/DDBJ whole genome shotgun (WGS) entry which is preliminary data.</text>
</comment>
<evidence type="ECO:0000313" key="3">
    <source>
        <dbReference type="Proteomes" id="UP000037505"/>
    </source>
</evidence>
<dbReference type="OrthoDB" id="4511089at2759"/>
<feature type="compositionally biased region" description="Gly residues" evidence="1">
    <location>
        <begin position="17"/>
        <end position="32"/>
    </location>
</feature>
<protein>
    <submittedName>
        <fullName evidence="2">Uncharacterized protein</fullName>
    </submittedName>
</protein>
<feature type="region of interest" description="Disordered" evidence="1">
    <location>
        <begin position="118"/>
        <end position="176"/>
    </location>
</feature>
<dbReference type="AlphaFoldDB" id="A0A0L1IZ90"/>
<keyword evidence="3" id="KW-1185">Reference proteome</keyword>
<name>A0A0L1IZ90_ASPN3</name>
<gene>
    <name evidence="2" type="ORF">ANOM_007550</name>
</gene>
<sequence>MATVAENSGAPPDPQVAGGGGKPPGKRGGGGRKNPLPDRQQDTPCQYCGEYDHTTDEHFERTLQNAINALTGLRRNPQQSGQKKKRQNRPCDYCAEYDHTSEKHFERSIVNAIDALAAPAAQEGGQGRKNKRGRRPPAHERRRQQAAKQHQQQREVEQRPALTLQAQQQPHQQQQGFEQDFALTLQAPVQGVGFPFPMAEQPHPHAHQQGGEGSQVLRHRDEPPCLLPWRMSPLRLRICLYSRTVRAATFKGNAFGSKILAAEGACVPWTGSPAMSSHLNAVLESSNQMVKPRRAYII</sequence>
<dbReference type="GeneID" id="26809354"/>
<feature type="compositionally biased region" description="Low complexity" evidence="1">
    <location>
        <begin position="165"/>
        <end position="176"/>
    </location>
</feature>
<reference evidence="2 3" key="1">
    <citation type="submission" date="2014-06" db="EMBL/GenBank/DDBJ databases">
        <title>The Genome of the Aflatoxigenic Filamentous Fungus Aspergillus nomius.</title>
        <authorList>
            <person name="Moore M.G."/>
            <person name="Shannon B.M."/>
            <person name="Brian M.M."/>
        </authorList>
    </citation>
    <scope>NUCLEOTIDE SEQUENCE [LARGE SCALE GENOMIC DNA]</scope>
    <source>
        <strain evidence="2 3">NRRL 13137</strain>
    </source>
</reference>
<dbReference type="RefSeq" id="XP_015405745.1">
    <property type="nucleotide sequence ID" value="XM_015552806.1"/>
</dbReference>
<dbReference type="Proteomes" id="UP000037505">
    <property type="component" value="Unassembled WGS sequence"/>
</dbReference>
<feature type="compositionally biased region" description="Basic residues" evidence="1">
    <location>
        <begin position="128"/>
        <end position="145"/>
    </location>
</feature>
<evidence type="ECO:0000256" key="1">
    <source>
        <dbReference type="SAM" id="MobiDB-lite"/>
    </source>
</evidence>